<feature type="domain" description="Folate receptor-like" evidence="4">
    <location>
        <begin position="85"/>
        <end position="212"/>
    </location>
</feature>
<dbReference type="OMA" id="IYFCDSY"/>
<dbReference type="OrthoDB" id="342101at2759"/>
<evidence type="ECO:0000256" key="2">
    <source>
        <dbReference type="ARBA" id="ARBA00023157"/>
    </source>
</evidence>
<keyword evidence="6" id="KW-1185">Reference proteome</keyword>
<evidence type="ECO:0000313" key="6">
    <source>
        <dbReference type="Proteomes" id="UP000683925"/>
    </source>
</evidence>
<gene>
    <name evidence="5" type="ORF">POCTA_138.1.T1500121</name>
</gene>
<sequence>MRNQIRTNLFSQNQVEIDQSKNLIKFSRIAGIETFPINKVNINQNMLIQIILLSVGYAQLEYVKEVINSLADQECNFKKRIVYGQQKLHRLSGIYFCDSYAKRTCCSQQNLEELKFKWYREQQQAVELTQQCQEIFIKTICSDCDGDIGQQIRVGFCPHYCAQMYQACWNDLFQFDEKTQKLRLCYQNDVFCSELRNIVNSGDQFCTSLGYKVNSYTDVDEWLENKYLNLSTNPLCWDGTPSHRIWGADTKLPETKVSTKSKKKSTKEEQQSYLGLIIFIVIIVILIVVSYRANIFQKK</sequence>
<evidence type="ECO:0000259" key="4">
    <source>
        <dbReference type="Pfam" id="PF03024"/>
    </source>
</evidence>
<organism evidence="5 6">
    <name type="scientific">Paramecium octaurelia</name>
    <dbReference type="NCBI Taxonomy" id="43137"/>
    <lineage>
        <taxon>Eukaryota</taxon>
        <taxon>Sar</taxon>
        <taxon>Alveolata</taxon>
        <taxon>Ciliophora</taxon>
        <taxon>Intramacronucleata</taxon>
        <taxon>Oligohymenophorea</taxon>
        <taxon>Peniculida</taxon>
        <taxon>Parameciidae</taxon>
        <taxon>Paramecium</taxon>
    </lineage>
</organism>
<keyword evidence="3" id="KW-0812">Transmembrane</keyword>
<dbReference type="InterPro" id="IPR018143">
    <property type="entry name" value="Folate_rcpt-like"/>
</dbReference>
<dbReference type="Pfam" id="PF03024">
    <property type="entry name" value="Folate_rec"/>
    <property type="match status" value="1"/>
</dbReference>
<proteinExistence type="predicted"/>
<evidence type="ECO:0000256" key="3">
    <source>
        <dbReference type="SAM" id="Phobius"/>
    </source>
</evidence>
<name>A0A8S1YAB8_PAROT</name>
<accession>A0A8S1YAB8</accession>
<keyword evidence="2" id="KW-1015">Disulfide bond</keyword>
<keyword evidence="1" id="KW-0732">Signal</keyword>
<dbReference type="PANTHER" id="PTHR37390">
    <property type="entry name" value="OS02G0592500 PROTEIN"/>
    <property type="match status" value="1"/>
</dbReference>
<evidence type="ECO:0000313" key="5">
    <source>
        <dbReference type="EMBL" id="CAD8210343.1"/>
    </source>
</evidence>
<comment type="caution">
    <text evidence="5">The sequence shown here is derived from an EMBL/GenBank/DDBJ whole genome shotgun (WGS) entry which is preliminary data.</text>
</comment>
<dbReference type="AlphaFoldDB" id="A0A8S1YAB8"/>
<keyword evidence="3" id="KW-0472">Membrane</keyword>
<dbReference type="PANTHER" id="PTHR37390:SF1">
    <property type="entry name" value="FOLATE-BINDING PROTEIN 1"/>
    <property type="match status" value="1"/>
</dbReference>
<evidence type="ECO:0000256" key="1">
    <source>
        <dbReference type="ARBA" id="ARBA00022729"/>
    </source>
</evidence>
<feature type="transmembrane region" description="Helical" evidence="3">
    <location>
        <begin position="273"/>
        <end position="293"/>
    </location>
</feature>
<dbReference type="EMBL" id="CAJJDP010000152">
    <property type="protein sequence ID" value="CAD8210343.1"/>
    <property type="molecule type" value="Genomic_DNA"/>
</dbReference>
<keyword evidence="3" id="KW-1133">Transmembrane helix</keyword>
<dbReference type="Proteomes" id="UP000683925">
    <property type="component" value="Unassembled WGS sequence"/>
</dbReference>
<dbReference type="InterPro" id="IPR053305">
    <property type="entry name" value="Folate-binding_rcpt-like"/>
</dbReference>
<reference evidence="5" key="1">
    <citation type="submission" date="2021-01" db="EMBL/GenBank/DDBJ databases">
        <authorList>
            <consortium name="Genoscope - CEA"/>
            <person name="William W."/>
        </authorList>
    </citation>
    <scope>NUCLEOTIDE SEQUENCE</scope>
</reference>
<protein>
    <recommendedName>
        <fullName evidence="4">Folate receptor-like domain-containing protein</fullName>
    </recommendedName>
</protein>